<feature type="region of interest" description="Disordered" evidence="1">
    <location>
        <begin position="71"/>
        <end position="178"/>
    </location>
</feature>
<evidence type="ECO:0000313" key="2">
    <source>
        <dbReference type="EMBL" id="KAL2608918.1"/>
    </source>
</evidence>
<dbReference type="EMBL" id="JBHFFA010000008">
    <property type="protein sequence ID" value="KAL2608918.1"/>
    <property type="molecule type" value="Genomic_DNA"/>
</dbReference>
<keyword evidence="3" id="KW-1185">Reference proteome</keyword>
<dbReference type="Proteomes" id="UP001605036">
    <property type="component" value="Unassembled WGS sequence"/>
</dbReference>
<proteinExistence type="predicted"/>
<sequence length="234" mass="26243">MLTLKPVRFYGNALPRPRIHDDVKHSDRRVDPPLGVNDSLLRWAANAHWSMGGTSFRRHRMQGKIEGRLKKLRDEKEEAESSSDEEPPAPKKVLKSRKTVNSLVGSKIASGNKENSPPAKRRLTEKTPESPPVAKKSKMSDVTPVLPLRVSPRRRAAETPNNVASPIPTFSGVVGSPEFPVNRRRAVRSPVSPEETDSDGCLEEFSRLKDRPLRRSSRVTAIRRSFNDMVSTRL</sequence>
<comment type="caution">
    <text evidence="2">The sequence shown here is derived from an EMBL/GenBank/DDBJ whole genome shotgun (WGS) entry which is preliminary data.</text>
</comment>
<accession>A0ABD1XIY7</accession>
<evidence type="ECO:0000256" key="1">
    <source>
        <dbReference type="SAM" id="MobiDB-lite"/>
    </source>
</evidence>
<protein>
    <submittedName>
        <fullName evidence="2">Uncharacterized protein</fullName>
    </submittedName>
</protein>
<dbReference type="PANTHER" id="PTHR35103">
    <property type="entry name" value="OS06G0115700 PROTEIN"/>
    <property type="match status" value="1"/>
</dbReference>
<gene>
    <name evidence="2" type="ORF">R1flu_027491</name>
</gene>
<reference evidence="2 3" key="1">
    <citation type="submission" date="2024-09" db="EMBL/GenBank/DDBJ databases">
        <title>Chromosome-scale assembly of Riccia fluitans.</title>
        <authorList>
            <person name="Paukszto L."/>
            <person name="Sawicki J."/>
            <person name="Karawczyk K."/>
            <person name="Piernik-Szablinska J."/>
            <person name="Szczecinska M."/>
            <person name="Mazdziarz M."/>
        </authorList>
    </citation>
    <scope>NUCLEOTIDE SEQUENCE [LARGE SCALE GENOMIC DNA]</scope>
    <source>
        <strain evidence="2">Rf_01</strain>
        <tissue evidence="2">Aerial parts of the thallus</tissue>
    </source>
</reference>
<evidence type="ECO:0000313" key="3">
    <source>
        <dbReference type="Proteomes" id="UP001605036"/>
    </source>
</evidence>
<dbReference type="PANTHER" id="PTHR35103:SF1">
    <property type="entry name" value="OS06G0115700 PROTEIN"/>
    <property type="match status" value="1"/>
</dbReference>
<name>A0ABD1XIY7_9MARC</name>
<feature type="compositionally biased region" description="Acidic residues" evidence="1">
    <location>
        <begin position="77"/>
        <end position="87"/>
    </location>
</feature>
<organism evidence="2 3">
    <name type="scientific">Riccia fluitans</name>
    <dbReference type="NCBI Taxonomy" id="41844"/>
    <lineage>
        <taxon>Eukaryota</taxon>
        <taxon>Viridiplantae</taxon>
        <taxon>Streptophyta</taxon>
        <taxon>Embryophyta</taxon>
        <taxon>Marchantiophyta</taxon>
        <taxon>Marchantiopsida</taxon>
        <taxon>Marchantiidae</taxon>
        <taxon>Marchantiales</taxon>
        <taxon>Ricciaceae</taxon>
        <taxon>Riccia</taxon>
    </lineage>
</organism>
<dbReference type="AlphaFoldDB" id="A0ABD1XIY7"/>